<evidence type="ECO:0000256" key="1">
    <source>
        <dbReference type="ARBA" id="ARBA00004192"/>
    </source>
</evidence>
<dbReference type="PANTHER" id="PTHR47114:SF2">
    <property type="entry name" value="OLIGODENDROCYTE-MYELIN GLYCOPROTEIN"/>
    <property type="match status" value="1"/>
</dbReference>
<keyword evidence="4 11" id="KW-0964">Secreted</keyword>
<dbReference type="InterPro" id="IPR003591">
    <property type="entry name" value="Leu-rich_rpt_typical-subtyp"/>
</dbReference>
<evidence type="ECO:0000256" key="5">
    <source>
        <dbReference type="ARBA" id="ARBA00022614"/>
    </source>
</evidence>
<evidence type="ECO:0000256" key="10">
    <source>
        <dbReference type="ARBA" id="ARBA00023200"/>
    </source>
</evidence>
<keyword evidence="9 11" id="KW-0832">Ubl conjugation</keyword>
<dbReference type="SMART" id="SM00369">
    <property type="entry name" value="LRR_TYP"/>
    <property type="match status" value="3"/>
</dbReference>
<dbReference type="PROSITE" id="PS51450">
    <property type="entry name" value="LRR"/>
    <property type="match status" value="1"/>
</dbReference>
<protein>
    <submittedName>
        <fullName evidence="13">E3 ubiquitin-protein ligase ipaH3</fullName>
        <ecNumber evidence="13">6.3.2.-</ecNumber>
    </submittedName>
</protein>
<dbReference type="InterPro" id="IPR051071">
    <property type="entry name" value="LRR-bact_E3_ubiq_ligases"/>
</dbReference>
<dbReference type="InterPro" id="IPR001611">
    <property type="entry name" value="Leu-rich_rpt"/>
</dbReference>
<dbReference type="GO" id="GO:0004842">
    <property type="term" value="F:ubiquitin-protein transferase activity"/>
    <property type="evidence" value="ECO:0007669"/>
    <property type="project" value="UniProtKB-UniRule"/>
</dbReference>
<evidence type="ECO:0000259" key="12">
    <source>
        <dbReference type="PROSITE" id="PS52053"/>
    </source>
</evidence>
<dbReference type="Gene3D" id="3.80.10.10">
    <property type="entry name" value="Ribonuclease Inhibitor"/>
    <property type="match status" value="1"/>
</dbReference>
<dbReference type="AlphaFoldDB" id="A0A378YU57"/>
<dbReference type="STRING" id="93220.A6P55_16415"/>
<organism evidence="13 14">
    <name type="scientific">Pandoraea pnomenusa</name>
    <dbReference type="NCBI Taxonomy" id="93220"/>
    <lineage>
        <taxon>Bacteria</taxon>
        <taxon>Pseudomonadati</taxon>
        <taxon>Pseudomonadota</taxon>
        <taxon>Betaproteobacteria</taxon>
        <taxon>Burkholderiales</taxon>
        <taxon>Burkholderiaceae</taxon>
        <taxon>Pandoraea</taxon>
    </lineage>
</organism>
<dbReference type="SUPFAM" id="SSF52058">
    <property type="entry name" value="L domain-like"/>
    <property type="match status" value="1"/>
</dbReference>
<evidence type="ECO:0000256" key="3">
    <source>
        <dbReference type="ARBA" id="ARBA00009868"/>
    </source>
</evidence>
<keyword evidence="7" id="KW-0677">Repeat</keyword>
<evidence type="ECO:0000256" key="9">
    <source>
        <dbReference type="ARBA" id="ARBA00022843"/>
    </source>
</evidence>
<evidence type="ECO:0000313" key="14">
    <source>
        <dbReference type="Proteomes" id="UP000254573"/>
    </source>
</evidence>
<dbReference type="Pfam" id="PF14496">
    <property type="entry name" value="NEL"/>
    <property type="match status" value="1"/>
</dbReference>
<evidence type="ECO:0000256" key="2">
    <source>
        <dbReference type="ARBA" id="ARBA00004613"/>
    </source>
</evidence>
<sequence length="521" mass="57433">MAALEQWANAETGLPGEKRKEAAGIIATCAKTLALKLDLSQLGLTELPPDIGLYCPQIKELLLAGNRLDRLPESMRHCRLLTHVDISMNRLYLVPDAISTWPNLTFLNLEGNRLVTLPDEVFSHPRLAELKVNHTRLRTLPDSMPTGSPLRHIDLRGMEIRPLHGAISNLSPECEVLLSSSQYAPGDIEAVMAMNAPRFDFCADASLDESVPGSDVREEVFGWYAGRDIRLWSEISTDAHADTLANFLDVLHHVAEFRHPDSRNRLEARVERVLRSFERASDALRATLYRIIDEGLTSCEDNVAVALQQVEMALVEQDAISGNISVSELIRLAKQNFREEALTKLLVGHEQANGGVDDASASHGFADQVSVYLVYRRALQAKGIEFAGGTEMVIHSRLAGEIDGALGEDIDQAYATLMSLEDGSEMQAHVAQYAPLQGYVRSRNPVAFAEVEAEYAKRADILNAANDMLTSGESVRRWNALSDERNKALSELHHRLLDELLRSPDSLPTSRGGPIPSPISA</sequence>
<dbReference type="Pfam" id="PF00560">
    <property type="entry name" value="LRR_1"/>
    <property type="match status" value="1"/>
</dbReference>
<evidence type="ECO:0000256" key="6">
    <source>
        <dbReference type="ARBA" id="ARBA00022679"/>
    </source>
</evidence>
<name>A0A378YU57_9BURK</name>
<keyword evidence="10 11" id="KW-1035">Host cytoplasm</keyword>
<dbReference type="InterPro" id="IPR029487">
    <property type="entry name" value="NEL_dom"/>
</dbReference>
<dbReference type="SMART" id="SM00364">
    <property type="entry name" value="LRR_BAC"/>
    <property type="match status" value="3"/>
</dbReference>
<dbReference type="GO" id="GO:0030430">
    <property type="term" value="C:host cell cytoplasm"/>
    <property type="evidence" value="ECO:0007669"/>
    <property type="project" value="UniProtKB-SubCell"/>
</dbReference>
<comment type="similarity">
    <text evidence="3 11">Belongs to the LRR-containing bacterial E3 ligase family.</text>
</comment>
<dbReference type="InterPro" id="IPR032675">
    <property type="entry name" value="LRR_dom_sf"/>
</dbReference>
<evidence type="ECO:0000256" key="8">
    <source>
        <dbReference type="ARBA" id="ARBA00022786"/>
    </source>
</evidence>
<dbReference type="PROSITE" id="PS52053">
    <property type="entry name" value="NEL"/>
    <property type="match status" value="1"/>
</dbReference>
<keyword evidence="6 11" id="KW-0808">Transferase</keyword>
<evidence type="ECO:0000256" key="11">
    <source>
        <dbReference type="PROSITE-ProRule" id="PRU01398"/>
    </source>
</evidence>
<dbReference type="GO" id="GO:0005576">
    <property type="term" value="C:extracellular region"/>
    <property type="evidence" value="ECO:0007669"/>
    <property type="project" value="UniProtKB-SubCell"/>
</dbReference>
<dbReference type="EC" id="6.3.2.-" evidence="13"/>
<feature type="domain" description="NEL" evidence="12">
    <location>
        <begin position="215"/>
        <end position="516"/>
    </location>
</feature>
<proteinExistence type="inferred from homology"/>
<reference evidence="13 14" key="1">
    <citation type="submission" date="2018-06" db="EMBL/GenBank/DDBJ databases">
        <authorList>
            <consortium name="Pathogen Informatics"/>
            <person name="Doyle S."/>
        </authorList>
    </citation>
    <scope>NUCLEOTIDE SEQUENCE [LARGE SCALE GENOMIC DNA]</scope>
    <source>
        <strain evidence="13 14">NCTC13160</strain>
    </source>
</reference>
<dbReference type="PANTHER" id="PTHR47114">
    <property type="match status" value="1"/>
</dbReference>
<dbReference type="GO" id="GO:0016567">
    <property type="term" value="P:protein ubiquitination"/>
    <property type="evidence" value="ECO:0007669"/>
    <property type="project" value="InterPro"/>
</dbReference>
<dbReference type="Gene3D" id="1.20.58.360">
    <property type="entry name" value="Shigella T3SS effector IpaH defines"/>
    <property type="match status" value="1"/>
</dbReference>
<accession>A0A378YU57</accession>
<comment type="PTM">
    <text evidence="11">Ubiquitinated in the presence of host E1 ubiquitin-activating enzyme, E2 ubiquitin-conjugating enzyme and ubiquitin.</text>
</comment>
<evidence type="ECO:0000256" key="4">
    <source>
        <dbReference type="ARBA" id="ARBA00022525"/>
    </source>
</evidence>
<comment type="subcellular location">
    <subcellularLocation>
        <location evidence="1">Host cytoplasm</location>
    </subcellularLocation>
    <subcellularLocation>
        <location evidence="2">Secreted</location>
    </subcellularLocation>
</comment>
<keyword evidence="5" id="KW-0433">Leucine-rich repeat</keyword>
<gene>
    <name evidence="13" type="primary">ipaH3</name>
    <name evidence="13" type="ORF">NCTC13160_03884</name>
</gene>
<feature type="active site" description="Glycyl thioester intermediate" evidence="11">
    <location>
        <position position="299"/>
    </location>
</feature>
<evidence type="ECO:0000256" key="7">
    <source>
        <dbReference type="ARBA" id="ARBA00022737"/>
    </source>
</evidence>
<dbReference type="KEGG" id="prb:X636_15285"/>
<dbReference type="Proteomes" id="UP000254573">
    <property type="component" value="Unassembled WGS sequence"/>
</dbReference>
<dbReference type="EMBL" id="UGSG01000001">
    <property type="protein sequence ID" value="SUA80706.1"/>
    <property type="molecule type" value="Genomic_DNA"/>
</dbReference>
<keyword evidence="8 11" id="KW-0833">Ubl conjugation pathway</keyword>
<evidence type="ECO:0000313" key="13">
    <source>
        <dbReference type="EMBL" id="SUA80706.1"/>
    </source>
</evidence>